<dbReference type="PANTHER" id="PTHR34387:SF1">
    <property type="entry name" value="PERIPLASMIC IMMUNOGENIC PROTEIN"/>
    <property type="match status" value="1"/>
</dbReference>
<dbReference type="PANTHER" id="PTHR34387">
    <property type="entry name" value="SLR1258 PROTEIN"/>
    <property type="match status" value="1"/>
</dbReference>
<dbReference type="InterPro" id="IPR052022">
    <property type="entry name" value="26kDa_periplasmic_antigen"/>
</dbReference>
<evidence type="ECO:0000313" key="1">
    <source>
        <dbReference type="EMBL" id="TNU76816.1"/>
    </source>
</evidence>
<gene>
    <name evidence="1" type="ORF">FH969_01590</name>
</gene>
<name>A0A5C5BE62_9MICO</name>
<evidence type="ECO:0000313" key="2">
    <source>
        <dbReference type="Proteomes" id="UP000313849"/>
    </source>
</evidence>
<reference evidence="1 2" key="1">
    <citation type="submission" date="2019-06" db="EMBL/GenBank/DDBJ databases">
        <title>Draft genome sequence of Miniimonas arenae KCTC 19750T isolated from sea sand.</title>
        <authorList>
            <person name="Park S.-J."/>
        </authorList>
    </citation>
    <scope>NUCLEOTIDE SEQUENCE [LARGE SCALE GENOMIC DNA]</scope>
    <source>
        <strain evidence="1 2">KCTC 19750</strain>
    </source>
</reference>
<accession>A0A5C5BE62</accession>
<dbReference type="Proteomes" id="UP000313849">
    <property type="component" value="Unassembled WGS sequence"/>
</dbReference>
<keyword evidence="2" id="KW-1185">Reference proteome</keyword>
<organism evidence="1 2">
    <name type="scientific">Miniimonas arenae</name>
    <dbReference type="NCBI Taxonomy" id="676201"/>
    <lineage>
        <taxon>Bacteria</taxon>
        <taxon>Bacillati</taxon>
        <taxon>Actinomycetota</taxon>
        <taxon>Actinomycetes</taxon>
        <taxon>Micrococcales</taxon>
        <taxon>Beutenbergiaceae</taxon>
        <taxon>Miniimonas</taxon>
    </lineage>
</organism>
<dbReference type="Gene3D" id="3.30.70.2970">
    <property type="entry name" value="Protein of unknown function (DUF541), domain 2"/>
    <property type="match status" value="1"/>
</dbReference>
<protein>
    <submittedName>
        <fullName evidence="1">SIMPL domain-containing protein</fullName>
    </submittedName>
</protein>
<sequence>MSGVVLRDSTGREGQTMVRIAVTGHAERALPAERGTLRVEVSAVGDDRREVLERVTRTHTDLRAEAQAHVDSGAATWWGSHGVSSGQLIDWEQRDGQQVKVRRFQARADVRVRFSDFTALAEWSVAVAEREDVEVAGITWDLTDSRRDSVIDDVRVDATRDALAKAFVFARAAGLGSPRLVALYEEGLRPGGDRPPVQPMMRSMAMDSGGRGGGVELRPDDIELTVSVSADFEADGA</sequence>
<dbReference type="AlphaFoldDB" id="A0A5C5BE62"/>
<dbReference type="GO" id="GO:0006974">
    <property type="term" value="P:DNA damage response"/>
    <property type="evidence" value="ECO:0007669"/>
    <property type="project" value="TreeGrafter"/>
</dbReference>
<dbReference type="EMBL" id="VENP01000003">
    <property type="protein sequence ID" value="TNU76816.1"/>
    <property type="molecule type" value="Genomic_DNA"/>
</dbReference>
<comment type="caution">
    <text evidence="1">The sequence shown here is derived from an EMBL/GenBank/DDBJ whole genome shotgun (WGS) entry which is preliminary data.</text>
</comment>
<dbReference type="OrthoDB" id="3724496at2"/>
<dbReference type="Gene3D" id="3.30.110.170">
    <property type="entry name" value="Protein of unknown function (DUF541), domain 1"/>
    <property type="match status" value="1"/>
</dbReference>
<dbReference type="Pfam" id="PF04402">
    <property type="entry name" value="SIMPL"/>
    <property type="match status" value="1"/>
</dbReference>
<proteinExistence type="predicted"/>
<dbReference type="InterPro" id="IPR007497">
    <property type="entry name" value="SIMPL/DUF541"/>
</dbReference>